<dbReference type="InterPro" id="IPR001647">
    <property type="entry name" value="HTH_TetR"/>
</dbReference>
<evidence type="ECO:0000256" key="2">
    <source>
        <dbReference type="PROSITE-ProRule" id="PRU00335"/>
    </source>
</evidence>
<dbReference type="SUPFAM" id="SSF46689">
    <property type="entry name" value="Homeodomain-like"/>
    <property type="match status" value="1"/>
</dbReference>
<dbReference type="EMBL" id="JAAGMA010000166">
    <property type="protein sequence ID" value="NEB08442.1"/>
    <property type="molecule type" value="Genomic_DNA"/>
</dbReference>
<evidence type="ECO:0000313" key="5">
    <source>
        <dbReference type="Proteomes" id="UP000470446"/>
    </source>
</evidence>
<gene>
    <name evidence="4" type="ORF">G3I32_06075</name>
</gene>
<evidence type="ECO:0000256" key="1">
    <source>
        <dbReference type="ARBA" id="ARBA00023125"/>
    </source>
</evidence>
<feature type="domain" description="HTH tetR-type" evidence="3">
    <location>
        <begin position="3"/>
        <end position="63"/>
    </location>
</feature>
<dbReference type="AlphaFoldDB" id="A0A7K3PEX3"/>
<dbReference type="Pfam" id="PF17940">
    <property type="entry name" value="TetR_C_31"/>
    <property type="match status" value="1"/>
</dbReference>
<dbReference type="PROSITE" id="PS50977">
    <property type="entry name" value="HTH_TETR_2"/>
    <property type="match status" value="1"/>
</dbReference>
<dbReference type="InterPro" id="IPR041583">
    <property type="entry name" value="TetR_C_31"/>
</dbReference>
<sequence length="185" mass="20571">MASDRRTFLADAALDVLADEGMRGLTHRAVDRRAAMPPGTTSAYFRTRAALLTGLVSRLVRLDQAEFQTTAEELPPMRTVDELVDGMMVLTRQRLTGEGRRRSLARHACAVESVRDEELREILVPRENAGREAVRLFLAEHGVTDLEHRTHTLLTCLDGLVFDRLVNGGEVRREALEGLVAAALR</sequence>
<dbReference type="SUPFAM" id="SSF48498">
    <property type="entry name" value="Tetracyclin repressor-like, C-terminal domain"/>
    <property type="match status" value="1"/>
</dbReference>
<organism evidence="4 5">
    <name type="scientific">Streptomyces coelicoflavus</name>
    <dbReference type="NCBI Taxonomy" id="285562"/>
    <lineage>
        <taxon>Bacteria</taxon>
        <taxon>Bacillati</taxon>
        <taxon>Actinomycetota</taxon>
        <taxon>Actinomycetes</taxon>
        <taxon>Kitasatosporales</taxon>
        <taxon>Streptomycetaceae</taxon>
        <taxon>Streptomyces</taxon>
    </lineage>
</organism>
<dbReference type="Pfam" id="PF00440">
    <property type="entry name" value="TetR_N"/>
    <property type="match status" value="1"/>
</dbReference>
<evidence type="ECO:0000313" key="4">
    <source>
        <dbReference type="EMBL" id="NEB08442.1"/>
    </source>
</evidence>
<dbReference type="GO" id="GO:0003677">
    <property type="term" value="F:DNA binding"/>
    <property type="evidence" value="ECO:0007669"/>
    <property type="project" value="UniProtKB-UniRule"/>
</dbReference>
<name>A0A7K3PEX3_9ACTN</name>
<dbReference type="RefSeq" id="WP_164244292.1">
    <property type="nucleotide sequence ID" value="NZ_JAAGMA010000166.1"/>
</dbReference>
<dbReference type="Gene3D" id="1.10.357.10">
    <property type="entry name" value="Tetracycline Repressor, domain 2"/>
    <property type="match status" value="1"/>
</dbReference>
<proteinExistence type="predicted"/>
<feature type="DNA-binding region" description="H-T-H motif" evidence="2">
    <location>
        <begin position="26"/>
        <end position="45"/>
    </location>
</feature>
<protein>
    <submittedName>
        <fullName evidence="4">TetR family transcriptional regulator</fullName>
    </submittedName>
</protein>
<keyword evidence="1 2" id="KW-0238">DNA-binding</keyword>
<dbReference type="Proteomes" id="UP000470446">
    <property type="component" value="Unassembled WGS sequence"/>
</dbReference>
<reference evidence="4 5" key="1">
    <citation type="submission" date="2020-01" db="EMBL/GenBank/DDBJ databases">
        <title>Insect and environment-associated Actinomycetes.</title>
        <authorList>
            <person name="Currrie C."/>
            <person name="Chevrette M."/>
            <person name="Carlson C."/>
            <person name="Stubbendieck R."/>
            <person name="Wendt-Pienkowski E."/>
        </authorList>
    </citation>
    <scope>NUCLEOTIDE SEQUENCE [LARGE SCALE GENOMIC DNA]</scope>
    <source>
        <strain evidence="4 5">SID14163</strain>
    </source>
</reference>
<accession>A0A7K3PEX3</accession>
<evidence type="ECO:0000259" key="3">
    <source>
        <dbReference type="PROSITE" id="PS50977"/>
    </source>
</evidence>
<dbReference type="InterPro" id="IPR036271">
    <property type="entry name" value="Tet_transcr_reg_TetR-rel_C_sf"/>
</dbReference>
<dbReference type="InterPro" id="IPR009057">
    <property type="entry name" value="Homeodomain-like_sf"/>
</dbReference>
<comment type="caution">
    <text evidence="4">The sequence shown here is derived from an EMBL/GenBank/DDBJ whole genome shotgun (WGS) entry which is preliminary data.</text>
</comment>